<reference evidence="2" key="1">
    <citation type="journal article" date="2014" name="Front. Microbiol.">
        <title>High frequency of phylogenetically diverse reductive dehalogenase-homologous genes in deep subseafloor sedimentary metagenomes.</title>
        <authorList>
            <person name="Kawai M."/>
            <person name="Futagami T."/>
            <person name="Toyoda A."/>
            <person name="Takaki Y."/>
            <person name="Nishi S."/>
            <person name="Hori S."/>
            <person name="Arai W."/>
            <person name="Tsubouchi T."/>
            <person name="Morono Y."/>
            <person name="Uchiyama I."/>
            <person name="Ito T."/>
            <person name="Fujiyama A."/>
            <person name="Inagaki F."/>
            <person name="Takami H."/>
        </authorList>
    </citation>
    <scope>NUCLEOTIDE SEQUENCE</scope>
    <source>
        <strain evidence="2">Expedition CK06-06</strain>
    </source>
</reference>
<proteinExistence type="predicted"/>
<name>X1DDQ7_9ZZZZ</name>
<accession>X1DDQ7</accession>
<evidence type="ECO:0008006" key="3">
    <source>
        <dbReference type="Google" id="ProtNLM"/>
    </source>
</evidence>
<protein>
    <recommendedName>
        <fullName evidence="3">AbiEi antitoxin C-terminal domain-containing protein</fullName>
    </recommendedName>
</protein>
<evidence type="ECO:0000313" key="2">
    <source>
        <dbReference type="EMBL" id="GAH18931.1"/>
    </source>
</evidence>
<feature type="coiled-coil region" evidence="1">
    <location>
        <begin position="163"/>
        <end position="190"/>
    </location>
</feature>
<comment type="caution">
    <text evidence="2">The sequence shown here is derived from an EMBL/GenBank/DDBJ whole genome shotgun (WGS) entry which is preliminary data.</text>
</comment>
<sequence>MGSKETISVAEKLPYFTIESLKSMEKDKNYLKIFLSRYSKKGKIIRLKRGLYVSKDFIDEAHIRGIFSSYLEFLANIIYFPSYFSLEYILYKHNILTEVPVNFTLITANKTAKFTNKVGNFFYHKIKARLFTGFKILEKDGFFTYEATKAKALFDSLYLRKNLLVDKRNVEDLRLNMENLNKKDKEELEKYIGLESSKK</sequence>
<dbReference type="AlphaFoldDB" id="X1DDQ7"/>
<gene>
    <name evidence="2" type="ORF">S03H2_04027</name>
</gene>
<dbReference type="EMBL" id="BARU01001555">
    <property type="protein sequence ID" value="GAH18931.1"/>
    <property type="molecule type" value="Genomic_DNA"/>
</dbReference>
<evidence type="ECO:0000256" key="1">
    <source>
        <dbReference type="SAM" id="Coils"/>
    </source>
</evidence>
<organism evidence="2">
    <name type="scientific">marine sediment metagenome</name>
    <dbReference type="NCBI Taxonomy" id="412755"/>
    <lineage>
        <taxon>unclassified sequences</taxon>
        <taxon>metagenomes</taxon>
        <taxon>ecological metagenomes</taxon>
    </lineage>
</organism>
<keyword evidence="1" id="KW-0175">Coiled coil</keyword>